<proteinExistence type="predicted"/>
<evidence type="ECO:0000313" key="1">
    <source>
        <dbReference type="EMBL" id="JAH20096.1"/>
    </source>
</evidence>
<organism evidence="1">
    <name type="scientific">Anguilla anguilla</name>
    <name type="common">European freshwater eel</name>
    <name type="synonym">Muraena anguilla</name>
    <dbReference type="NCBI Taxonomy" id="7936"/>
    <lineage>
        <taxon>Eukaryota</taxon>
        <taxon>Metazoa</taxon>
        <taxon>Chordata</taxon>
        <taxon>Craniata</taxon>
        <taxon>Vertebrata</taxon>
        <taxon>Euteleostomi</taxon>
        <taxon>Actinopterygii</taxon>
        <taxon>Neopterygii</taxon>
        <taxon>Teleostei</taxon>
        <taxon>Anguilliformes</taxon>
        <taxon>Anguillidae</taxon>
        <taxon>Anguilla</taxon>
    </lineage>
</organism>
<reference evidence="1" key="2">
    <citation type="journal article" date="2015" name="Fish Shellfish Immunol.">
        <title>Early steps in the European eel (Anguilla anguilla)-Vibrio vulnificus interaction in the gills: Role of the RtxA13 toxin.</title>
        <authorList>
            <person name="Callol A."/>
            <person name="Pajuelo D."/>
            <person name="Ebbesson L."/>
            <person name="Teles M."/>
            <person name="MacKenzie S."/>
            <person name="Amaro C."/>
        </authorList>
    </citation>
    <scope>NUCLEOTIDE SEQUENCE</scope>
</reference>
<protein>
    <submittedName>
        <fullName evidence="1">Uncharacterized protein</fullName>
    </submittedName>
</protein>
<sequence length="16" mass="1916">MTSRKSNSRYLHFSSD</sequence>
<accession>A0A0E9QSZ9</accession>
<reference evidence="1" key="1">
    <citation type="submission" date="2014-11" db="EMBL/GenBank/DDBJ databases">
        <authorList>
            <person name="Amaro Gonzalez C."/>
        </authorList>
    </citation>
    <scope>NUCLEOTIDE SEQUENCE</scope>
</reference>
<dbReference type="EMBL" id="GBXM01088481">
    <property type="protein sequence ID" value="JAH20096.1"/>
    <property type="molecule type" value="Transcribed_RNA"/>
</dbReference>
<name>A0A0E9QSZ9_ANGAN</name>
<dbReference type="AlphaFoldDB" id="A0A0E9QSZ9"/>